<dbReference type="SUPFAM" id="SSF54695">
    <property type="entry name" value="POZ domain"/>
    <property type="match status" value="1"/>
</dbReference>
<dbReference type="Bgee" id="ENSLOCG00000001453">
    <property type="expression patterns" value="Expressed in testis and 12 other cell types or tissues"/>
</dbReference>
<dbReference type="InParanoid" id="W5LZV2"/>
<dbReference type="HOGENOM" id="CLU_029897_0_0_1"/>
<organism evidence="2 3">
    <name type="scientific">Lepisosteus oculatus</name>
    <name type="common">Spotted gar</name>
    <dbReference type="NCBI Taxonomy" id="7918"/>
    <lineage>
        <taxon>Eukaryota</taxon>
        <taxon>Metazoa</taxon>
        <taxon>Chordata</taxon>
        <taxon>Craniata</taxon>
        <taxon>Vertebrata</taxon>
        <taxon>Euteleostomi</taxon>
        <taxon>Actinopterygii</taxon>
        <taxon>Neopterygii</taxon>
        <taxon>Holostei</taxon>
        <taxon>Semionotiformes</taxon>
        <taxon>Lepisosteidae</taxon>
        <taxon>Lepisosteus</taxon>
    </lineage>
</organism>
<feature type="domain" description="BTB" evidence="1">
    <location>
        <begin position="350"/>
        <end position="411"/>
    </location>
</feature>
<dbReference type="Ensembl" id="ENSLOCT00000001664.1">
    <property type="protein sequence ID" value="ENSLOCP00000001659.1"/>
    <property type="gene ID" value="ENSLOCG00000001453.1"/>
</dbReference>
<dbReference type="FunCoup" id="W5LZV2">
    <property type="interactions" value="794"/>
</dbReference>
<name>W5LZV2_LEPOC</name>
<dbReference type="GO" id="GO:0030162">
    <property type="term" value="P:regulation of proteolysis"/>
    <property type="evidence" value="ECO:0000318"/>
    <property type="project" value="GO_Central"/>
</dbReference>
<proteinExistence type="predicted"/>
<evidence type="ECO:0000259" key="1">
    <source>
        <dbReference type="PROSITE" id="PS50097"/>
    </source>
</evidence>
<reference evidence="2" key="2">
    <citation type="submission" date="2025-08" db="UniProtKB">
        <authorList>
            <consortium name="Ensembl"/>
        </authorList>
    </citation>
    <scope>IDENTIFICATION</scope>
</reference>
<protein>
    <submittedName>
        <fullName evidence="2">Rho related BTB domain containing 3</fullName>
    </submittedName>
</protein>
<dbReference type="EMBL" id="AHAT01023380">
    <property type="status" value="NOT_ANNOTATED_CDS"/>
    <property type="molecule type" value="Genomic_DNA"/>
</dbReference>
<dbReference type="EMBL" id="AHAT01023381">
    <property type="status" value="NOT_ANNOTATED_CDS"/>
    <property type="molecule type" value="Genomic_DNA"/>
</dbReference>
<dbReference type="PROSITE" id="PS50097">
    <property type="entry name" value="BTB"/>
    <property type="match status" value="1"/>
</dbReference>
<dbReference type="GO" id="GO:0031625">
    <property type="term" value="F:ubiquitin protein ligase binding"/>
    <property type="evidence" value="ECO:0000318"/>
    <property type="project" value="GO_Central"/>
</dbReference>
<dbReference type="GeneTree" id="ENSGT00940000165790"/>
<dbReference type="EMBL" id="AHAT01023379">
    <property type="status" value="NOT_ANNOTATED_CDS"/>
    <property type="molecule type" value="Genomic_DNA"/>
</dbReference>
<reference evidence="3" key="1">
    <citation type="submission" date="2011-12" db="EMBL/GenBank/DDBJ databases">
        <title>The Draft Genome of Lepisosteus oculatus.</title>
        <authorList>
            <consortium name="The Broad Institute Genome Assembly &amp; Analysis Group"/>
            <consortium name="Computational R&amp;D Group"/>
            <consortium name="and Sequencing Platform"/>
            <person name="Di Palma F."/>
            <person name="Alfoldi J."/>
            <person name="Johnson J."/>
            <person name="Berlin A."/>
            <person name="Gnerre S."/>
            <person name="Jaffe D."/>
            <person name="MacCallum I."/>
            <person name="Young S."/>
            <person name="Walker B.J."/>
            <person name="Lander E.S."/>
            <person name="Lindblad-Toh K."/>
        </authorList>
    </citation>
    <scope>NUCLEOTIDE SEQUENCE [LARGE SCALE GENOMIC DNA]</scope>
</reference>
<dbReference type="GO" id="GO:0005737">
    <property type="term" value="C:cytoplasm"/>
    <property type="evidence" value="ECO:0000318"/>
    <property type="project" value="GO_Central"/>
</dbReference>
<dbReference type="Gene3D" id="3.30.710.10">
    <property type="entry name" value="Potassium Channel Kv1.1, Chain A"/>
    <property type="match status" value="2"/>
</dbReference>
<keyword evidence="3" id="KW-1185">Reference proteome</keyword>
<sequence>WDLFDSNWNGLRNVVGQADIIVLKYSVNDKPAFRELKDSYTPVIKRLLSQWAVPVIVAAVGARQTDESPPCTCPLCTSDKGSCVPTCEGLELSRELGATYLELHSLSDVSAGNYFGGVLEYFIIQCLKQKSSESTRKKSPRARRPRPPLLEQPAKLAALEVEKSSWSSDWLRLLDSGQCADVLFCAELSGRELARAHGALLCAVSPVFKQLLAPEPHDPGPAKASRSLFSERGSGRLPDSLGADHGQETSPPVQQLKLFVRDIFCAFLSSLLHIVGSFSASRWKELELSLRARLGGAPELRELLAKVRLLLGREQKINLLARFVSLQRGKWPTRHPRSPLAALFHSPLLSDVVFKVEGAAVPAHRAVLAARCEVMAAMFSGSYVEASSRVVPVYGVSKDCFVSFLEYLYTDSCCPASVLQAMALLVCAEMYQVPRLQHLCEVCICTRLQSMSSRELASSSLGVVELLGRAQFHHAPQLSTWLLHFIASNYLIFSQKPDFSNLTRDERDFVEKHRWPSSAYLQELAEFRRHVHRRHSRCAVM</sequence>
<dbReference type="GO" id="GO:0043161">
    <property type="term" value="P:proteasome-mediated ubiquitin-dependent protein catabolic process"/>
    <property type="evidence" value="ECO:0000318"/>
    <property type="project" value="GO_Central"/>
</dbReference>
<dbReference type="SMART" id="SM00225">
    <property type="entry name" value="BTB"/>
    <property type="match status" value="1"/>
</dbReference>
<dbReference type="FunFam" id="3.30.710.10:FF:000076">
    <property type="entry name" value="rho-related BTB domain-containing protein 3"/>
    <property type="match status" value="1"/>
</dbReference>
<dbReference type="OMA" id="CACRERD"/>
<dbReference type="AlphaFoldDB" id="W5LZV2"/>
<reference evidence="2" key="3">
    <citation type="submission" date="2025-09" db="UniProtKB">
        <authorList>
            <consortium name="Ensembl"/>
        </authorList>
    </citation>
    <scope>IDENTIFICATION</scope>
</reference>
<evidence type="ECO:0000313" key="2">
    <source>
        <dbReference type="Ensembl" id="ENSLOCP00000001659.1"/>
    </source>
</evidence>
<dbReference type="InterPro" id="IPR000210">
    <property type="entry name" value="BTB/POZ_dom"/>
</dbReference>
<accession>W5LZV2</accession>
<dbReference type="PANTHER" id="PTHR24413">
    <property type="entry name" value="SPECKLE-TYPE POZ PROTEIN"/>
    <property type="match status" value="1"/>
</dbReference>
<dbReference type="Proteomes" id="UP000018468">
    <property type="component" value="Linkage group LG2"/>
</dbReference>
<dbReference type="eggNOG" id="KOG0393">
    <property type="taxonomic scope" value="Eukaryota"/>
</dbReference>
<dbReference type="Pfam" id="PF00651">
    <property type="entry name" value="BTB"/>
    <property type="match status" value="1"/>
</dbReference>
<dbReference type="EMBL" id="AHAT01023383">
    <property type="status" value="NOT_ANNOTATED_CDS"/>
    <property type="molecule type" value="Genomic_DNA"/>
</dbReference>
<evidence type="ECO:0000313" key="3">
    <source>
        <dbReference type="Proteomes" id="UP000018468"/>
    </source>
</evidence>
<dbReference type="EMBL" id="AHAT01023382">
    <property type="status" value="NOT_ANNOTATED_CDS"/>
    <property type="molecule type" value="Genomic_DNA"/>
</dbReference>
<dbReference type="InterPro" id="IPR011333">
    <property type="entry name" value="SKP1/BTB/POZ_sf"/>
</dbReference>
<dbReference type="STRING" id="7918.ENSLOCP00000001659"/>